<dbReference type="InterPro" id="IPR036837">
    <property type="entry name" value="Cation_efflux_CTD_sf"/>
</dbReference>
<feature type="transmembrane region" description="Helical" evidence="9">
    <location>
        <begin position="164"/>
        <end position="186"/>
    </location>
</feature>
<dbReference type="InterPro" id="IPR050681">
    <property type="entry name" value="CDF/SLC30A"/>
</dbReference>
<protein>
    <submittedName>
        <fullName evidence="12">Cation transporter</fullName>
    </submittedName>
</protein>
<dbReference type="Gene3D" id="1.20.1510.10">
    <property type="entry name" value="Cation efflux protein transmembrane domain"/>
    <property type="match status" value="1"/>
</dbReference>
<evidence type="ECO:0000256" key="4">
    <source>
        <dbReference type="ARBA" id="ARBA00022692"/>
    </source>
</evidence>
<reference evidence="12 13" key="1">
    <citation type="submission" date="2018-11" db="EMBL/GenBank/DDBJ databases">
        <title>Trebonia kvetii gen.nov., sp.nov., a novel acidophilic actinobacterium, and proposal of the new actinobacterial family Treboniaceae fam. nov.</title>
        <authorList>
            <person name="Rapoport D."/>
            <person name="Sagova-Mareckova M."/>
            <person name="Sedlacek I."/>
            <person name="Provaznik J."/>
            <person name="Kralova S."/>
            <person name="Pavlinic D."/>
            <person name="Benes V."/>
            <person name="Kopecky J."/>
        </authorList>
    </citation>
    <scope>NUCLEOTIDE SEQUENCE [LARGE SCALE GENOMIC DNA]</scope>
    <source>
        <strain evidence="12 13">15Tr583</strain>
    </source>
</reference>
<dbReference type="Proteomes" id="UP000460272">
    <property type="component" value="Unassembled WGS sequence"/>
</dbReference>
<comment type="caution">
    <text evidence="12">The sequence shown here is derived from an EMBL/GenBank/DDBJ whole genome shotgun (WGS) entry which is preliminary data.</text>
</comment>
<dbReference type="GO" id="GO:0005886">
    <property type="term" value="C:plasma membrane"/>
    <property type="evidence" value="ECO:0007669"/>
    <property type="project" value="TreeGrafter"/>
</dbReference>
<evidence type="ECO:0000256" key="2">
    <source>
        <dbReference type="ARBA" id="ARBA00008873"/>
    </source>
</evidence>
<evidence type="ECO:0000259" key="11">
    <source>
        <dbReference type="Pfam" id="PF16916"/>
    </source>
</evidence>
<evidence type="ECO:0000256" key="5">
    <source>
        <dbReference type="ARBA" id="ARBA00022989"/>
    </source>
</evidence>
<feature type="domain" description="Cation efflux protein transmembrane" evidence="10">
    <location>
        <begin position="23"/>
        <end position="216"/>
    </location>
</feature>
<keyword evidence="5 9" id="KW-1133">Transmembrane helix</keyword>
<feature type="compositionally biased region" description="Basic and acidic residues" evidence="8">
    <location>
        <begin position="321"/>
        <end position="337"/>
    </location>
</feature>
<feature type="transmembrane region" description="Helical" evidence="9">
    <location>
        <begin position="21"/>
        <end position="46"/>
    </location>
</feature>
<dbReference type="InterPro" id="IPR002524">
    <property type="entry name" value="Cation_efflux"/>
</dbReference>
<dbReference type="Pfam" id="PF01545">
    <property type="entry name" value="Cation_efflux"/>
    <property type="match status" value="1"/>
</dbReference>
<gene>
    <name evidence="12" type="ORF">EAS64_39910</name>
</gene>
<feature type="region of interest" description="Disordered" evidence="8">
    <location>
        <begin position="297"/>
        <end position="337"/>
    </location>
</feature>
<dbReference type="SUPFAM" id="SSF160240">
    <property type="entry name" value="Cation efflux protein cytoplasmic domain-like"/>
    <property type="match status" value="1"/>
</dbReference>
<keyword evidence="3" id="KW-0813">Transport</keyword>
<evidence type="ECO:0000256" key="9">
    <source>
        <dbReference type="SAM" id="Phobius"/>
    </source>
</evidence>
<organism evidence="12 13">
    <name type="scientific">Trebonia kvetii</name>
    <dbReference type="NCBI Taxonomy" id="2480626"/>
    <lineage>
        <taxon>Bacteria</taxon>
        <taxon>Bacillati</taxon>
        <taxon>Actinomycetota</taxon>
        <taxon>Actinomycetes</taxon>
        <taxon>Streptosporangiales</taxon>
        <taxon>Treboniaceae</taxon>
        <taxon>Trebonia</taxon>
    </lineage>
</organism>
<feature type="transmembrane region" description="Helical" evidence="9">
    <location>
        <begin position="192"/>
        <end position="209"/>
    </location>
</feature>
<keyword evidence="4 9" id="KW-0812">Transmembrane</keyword>
<accession>A0A6P2BLJ0</accession>
<feature type="transmembrane region" description="Helical" evidence="9">
    <location>
        <begin position="123"/>
        <end position="144"/>
    </location>
</feature>
<dbReference type="PANTHER" id="PTHR11562">
    <property type="entry name" value="CATION EFFLUX PROTEIN/ ZINC TRANSPORTER"/>
    <property type="match status" value="1"/>
</dbReference>
<evidence type="ECO:0000256" key="6">
    <source>
        <dbReference type="ARBA" id="ARBA00023065"/>
    </source>
</evidence>
<dbReference type="GO" id="GO:0005385">
    <property type="term" value="F:zinc ion transmembrane transporter activity"/>
    <property type="evidence" value="ECO:0007669"/>
    <property type="project" value="TreeGrafter"/>
</dbReference>
<dbReference type="EMBL" id="RPFW01000011">
    <property type="protein sequence ID" value="TVY99821.1"/>
    <property type="molecule type" value="Genomic_DNA"/>
</dbReference>
<evidence type="ECO:0000256" key="3">
    <source>
        <dbReference type="ARBA" id="ARBA00022448"/>
    </source>
</evidence>
<evidence type="ECO:0000256" key="7">
    <source>
        <dbReference type="ARBA" id="ARBA00023136"/>
    </source>
</evidence>
<comment type="subcellular location">
    <subcellularLocation>
        <location evidence="1">Membrane</location>
        <topology evidence="1">Multi-pass membrane protein</topology>
    </subcellularLocation>
</comment>
<dbReference type="PANTHER" id="PTHR11562:SF17">
    <property type="entry name" value="RE54080P-RELATED"/>
    <property type="match status" value="1"/>
</dbReference>
<feature type="compositionally biased region" description="Basic and acidic residues" evidence="8">
    <location>
        <begin position="297"/>
        <end position="308"/>
    </location>
</feature>
<dbReference type="SUPFAM" id="SSF161111">
    <property type="entry name" value="Cation efflux protein transmembrane domain-like"/>
    <property type="match status" value="1"/>
</dbReference>
<name>A0A6P2BLJ0_9ACTN</name>
<evidence type="ECO:0000313" key="13">
    <source>
        <dbReference type="Proteomes" id="UP000460272"/>
    </source>
</evidence>
<feature type="transmembrane region" description="Helical" evidence="9">
    <location>
        <begin position="52"/>
        <end position="73"/>
    </location>
</feature>
<keyword evidence="13" id="KW-1185">Reference proteome</keyword>
<dbReference type="InterPro" id="IPR027470">
    <property type="entry name" value="Cation_efflux_CTD"/>
</dbReference>
<dbReference type="AlphaFoldDB" id="A0A6P2BLJ0"/>
<keyword evidence="6" id="KW-0406">Ion transport</keyword>
<evidence type="ECO:0000256" key="1">
    <source>
        <dbReference type="ARBA" id="ARBA00004141"/>
    </source>
</evidence>
<comment type="similarity">
    <text evidence="2">Belongs to the cation diffusion facilitator (CDF) transporter (TC 2.A.4) family. SLC30A subfamily.</text>
</comment>
<evidence type="ECO:0000259" key="10">
    <source>
        <dbReference type="Pfam" id="PF01545"/>
    </source>
</evidence>
<dbReference type="NCBIfam" id="TIGR01297">
    <property type="entry name" value="CDF"/>
    <property type="match status" value="1"/>
</dbReference>
<feature type="transmembrane region" description="Helical" evidence="9">
    <location>
        <begin position="94"/>
        <end position="111"/>
    </location>
</feature>
<evidence type="ECO:0000313" key="12">
    <source>
        <dbReference type="EMBL" id="TVY99821.1"/>
    </source>
</evidence>
<feature type="domain" description="Cation efflux protein cytoplasmic" evidence="11">
    <location>
        <begin position="232"/>
        <end position="295"/>
    </location>
</feature>
<dbReference type="InterPro" id="IPR058533">
    <property type="entry name" value="Cation_efflux_TM"/>
</dbReference>
<dbReference type="InterPro" id="IPR027469">
    <property type="entry name" value="Cation_efflux_TMD_sf"/>
</dbReference>
<dbReference type="Pfam" id="PF16916">
    <property type="entry name" value="ZT_dimer"/>
    <property type="match status" value="1"/>
</dbReference>
<proteinExistence type="inferred from homology"/>
<sequence>MSGHQHDGHAHAASPDADWRWLAAAAALIVAFMAGEVVAGLVAHSLALLSDAAHMLTDAAAIGLALATIRMAARPARGDYTYGWRRLEILSAQANGITLVLLALWLGYEAVRRLITPHQVDGGLMLGVAIAGVCVNLAASLMLARANSASGRRSLNMAGAVAHVLTDLYAFAATAVAAIVVLASGFDRADPIATLVVVALMLYAGIGLIRASGRIFLEAAPAGLDPAALGAAMAARPNVAEVHDLHIWEITTGMPAASAHVLVQPREDCHAVRADLEALFAREYDITHLTLQVDHLTEGHPDDRHPEPPPESDTAHAATHSHCEDAHGPAYRPADDR</sequence>
<evidence type="ECO:0000256" key="8">
    <source>
        <dbReference type="SAM" id="MobiDB-lite"/>
    </source>
</evidence>
<keyword evidence="7 9" id="KW-0472">Membrane</keyword>
<dbReference type="OrthoDB" id="9809646at2"/>